<comment type="caution">
    <text evidence="2">The sequence shown here is derived from an EMBL/GenBank/DDBJ whole genome shotgun (WGS) entry which is preliminary data.</text>
</comment>
<accession>A0ABR8JSF5</accession>
<keyword evidence="3" id="KW-1185">Reference proteome</keyword>
<name>A0ABR8JSF5_9BACT</name>
<protein>
    <submittedName>
        <fullName evidence="2">Uncharacterized protein</fullName>
    </submittedName>
</protein>
<gene>
    <name evidence="2" type="ORF">IC234_08845</name>
</gene>
<keyword evidence="1" id="KW-1133">Transmembrane helix</keyword>
<feature type="transmembrane region" description="Helical" evidence="1">
    <location>
        <begin position="192"/>
        <end position="214"/>
    </location>
</feature>
<feature type="transmembrane region" description="Helical" evidence="1">
    <location>
        <begin position="37"/>
        <end position="55"/>
    </location>
</feature>
<keyword evidence="1" id="KW-0812">Transmembrane</keyword>
<feature type="transmembrane region" description="Helical" evidence="1">
    <location>
        <begin position="166"/>
        <end position="186"/>
    </location>
</feature>
<keyword evidence="1" id="KW-0472">Membrane</keyword>
<dbReference type="RefSeq" id="WP_190923559.1">
    <property type="nucleotide sequence ID" value="NZ_JACXAC010000003.1"/>
</dbReference>
<evidence type="ECO:0000313" key="2">
    <source>
        <dbReference type="EMBL" id="MBD2722232.1"/>
    </source>
</evidence>
<evidence type="ECO:0000256" key="1">
    <source>
        <dbReference type="SAM" id="Phobius"/>
    </source>
</evidence>
<sequence length="221" mass="24090">MQYHTGKLLLVWLGGIVAILVVAAMGLNTGLAAANSIVRIIWFLAIVIGGMYGLFRLGKSISAEPTLVVIDGSGLAVLNQKTGETRLMRFSEIAAYRFTDFNNAEQFRVTSTDGIKLKIAINTNLSNGQSLCRIVEAFEAELGVYQLHAGEIRPTLREKTFFEKPISTAVMVLLFIGLAWLLWSVFTSAKPVKWGSLFLVCGNVLIYFGAWLAASGKRKGG</sequence>
<feature type="transmembrane region" description="Helical" evidence="1">
    <location>
        <begin position="9"/>
        <end position="31"/>
    </location>
</feature>
<reference evidence="2 3" key="1">
    <citation type="submission" date="2020-09" db="EMBL/GenBank/DDBJ databases">
        <authorList>
            <person name="Kim M.K."/>
        </authorList>
    </citation>
    <scope>NUCLEOTIDE SEQUENCE [LARGE SCALE GENOMIC DNA]</scope>
    <source>
        <strain evidence="2 3">BT189</strain>
    </source>
</reference>
<proteinExistence type="predicted"/>
<dbReference type="Proteomes" id="UP000606003">
    <property type="component" value="Unassembled WGS sequence"/>
</dbReference>
<evidence type="ECO:0000313" key="3">
    <source>
        <dbReference type="Proteomes" id="UP000606003"/>
    </source>
</evidence>
<organism evidence="2 3">
    <name type="scientific">Hymenobacter armeniacus</name>
    <dbReference type="NCBI Taxonomy" id="2771358"/>
    <lineage>
        <taxon>Bacteria</taxon>
        <taxon>Pseudomonadati</taxon>
        <taxon>Bacteroidota</taxon>
        <taxon>Cytophagia</taxon>
        <taxon>Cytophagales</taxon>
        <taxon>Hymenobacteraceae</taxon>
        <taxon>Hymenobacter</taxon>
    </lineage>
</organism>
<dbReference type="EMBL" id="JACXAC010000003">
    <property type="protein sequence ID" value="MBD2722232.1"/>
    <property type="molecule type" value="Genomic_DNA"/>
</dbReference>